<accession>A0A7S1KUD6</accession>
<dbReference type="InterPro" id="IPR013809">
    <property type="entry name" value="ENTH"/>
</dbReference>
<feature type="compositionally biased region" description="Low complexity" evidence="1">
    <location>
        <begin position="552"/>
        <end position="572"/>
    </location>
</feature>
<feature type="compositionally biased region" description="Polar residues" evidence="1">
    <location>
        <begin position="579"/>
        <end position="597"/>
    </location>
</feature>
<protein>
    <recommendedName>
        <fullName evidence="2">ENTH domain-containing protein</fullName>
    </recommendedName>
</protein>
<dbReference type="EMBL" id="HBGD01011691">
    <property type="protein sequence ID" value="CAD9086426.1"/>
    <property type="molecule type" value="Transcribed_RNA"/>
</dbReference>
<dbReference type="Pfam" id="PF25827">
    <property type="entry name" value="TVHS-like"/>
    <property type="match status" value="1"/>
</dbReference>
<evidence type="ECO:0000313" key="3">
    <source>
        <dbReference type="EMBL" id="CAD9086426.1"/>
    </source>
</evidence>
<feature type="compositionally biased region" description="Polar residues" evidence="1">
    <location>
        <begin position="637"/>
        <end position="646"/>
    </location>
</feature>
<dbReference type="GO" id="GO:0032588">
    <property type="term" value="C:trans-Golgi network membrane"/>
    <property type="evidence" value="ECO:0007669"/>
    <property type="project" value="TreeGrafter"/>
</dbReference>
<dbReference type="InterPro" id="IPR058028">
    <property type="entry name" value="Tepsin_VHS/ENTH-like"/>
</dbReference>
<feature type="compositionally biased region" description="Low complexity" evidence="1">
    <location>
        <begin position="688"/>
        <end position="698"/>
    </location>
</feature>
<feature type="compositionally biased region" description="Polar residues" evidence="1">
    <location>
        <begin position="464"/>
        <end position="482"/>
    </location>
</feature>
<dbReference type="InterPro" id="IPR008942">
    <property type="entry name" value="ENTH_VHS"/>
</dbReference>
<dbReference type="AlphaFoldDB" id="A0A7S1KUD6"/>
<feature type="region of interest" description="Disordered" evidence="1">
    <location>
        <begin position="150"/>
        <end position="178"/>
    </location>
</feature>
<dbReference type="PROSITE" id="PS50942">
    <property type="entry name" value="ENTH"/>
    <property type="match status" value="1"/>
</dbReference>
<evidence type="ECO:0000259" key="2">
    <source>
        <dbReference type="PROSITE" id="PS50942"/>
    </source>
</evidence>
<reference evidence="3" key="1">
    <citation type="submission" date="2021-01" db="EMBL/GenBank/DDBJ databases">
        <authorList>
            <person name="Corre E."/>
            <person name="Pelletier E."/>
            <person name="Niang G."/>
            <person name="Scheremetjew M."/>
            <person name="Finn R."/>
            <person name="Kale V."/>
            <person name="Holt S."/>
            <person name="Cochrane G."/>
            <person name="Meng A."/>
            <person name="Brown T."/>
            <person name="Cohen L."/>
        </authorList>
    </citation>
    <scope>NUCLEOTIDE SEQUENCE</scope>
    <source>
        <strain evidence="3">WS</strain>
    </source>
</reference>
<sequence>MTQKSPEAAQNVSQYLIKRLKQANVNTKRKTLQVIAYVAENGAYAFVAETIKHESQLREMSDFRGQKDPLHGDTLNQQIRTAAQKAIQALYSSAETRQSTMRQHEALEKEAFDVTKQQGYFSRWTSGGATDNTPQNVTQSSMFHGVGGGEYSSNVESSSMGSQQHTGSFQNTNLSSGPSNNPRFQGFGNPDFNANMGNMGGESPMGGDSSDTWKDWGLKKLSAWKKTSNKPYAVNPEDYPNFLNQETKAYVPPEAPNGGYGLDSNNGSGGSRGSFVPPVKKLSSGSTEWGLGDSNNGGNNAEDKNNDSEVDEGYEAKVVEELCSSNGVRVQPTRQELRLFSQKCANLNGARLAAQLDERLTGKQKWQTRLKSLCAIETLLQANNQEVEQYFERNYENIGRQTEAIQSSVSKKANSILGLLSPSEDPEDNSHPSAGLFGANGVTTKKSGSLLDFEDESSEHDSSIAGNGNSKLPSNQHSNKDVSSLFSNLNLKASSPQQPPSNKPSTSSSSLIADDIFADTEMIPEDQEREQATRDRSNSKRSILDTLEHFMSPSTPSVSSTTSSPSSTHSGPGFAPRTTMASTPHTVPVHSPQQHPTFVSHAPFANTNYHSTGVNMHTAPPSQYVQNRAMKHGMPQQRVQKSPQSNKDNEAFGFLNKKNTEVTDKHFGFVNDLLRKGDTAQKKDSSDSKAVSSFSFIK</sequence>
<organism evidence="3">
    <name type="scientific">Percolomonas cosmopolitus</name>
    <dbReference type="NCBI Taxonomy" id="63605"/>
    <lineage>
        <taxon>Eukaryota</taxon>
        <taxon>Discoba</taxon>
        <taxon>Heterolobosea</taxon>
        <taxon>Tetramitia</taxon>
        <taxon>Eutetramitia</taxon>
        <taxon>Percolomonadidae</taxon>
        <taxon>Percolomonas</taxon>
    </lineage>
</organism>
<feature type="compositionally biased region" description="Basic and acidic residues" evidence="1">
    <location>
        <begin position="675"/>
        <end position="687"/>
    </location>
</feature>
<name>A0A7S1KUD6_9EUKA</name>
<feature type="compositionally biased region" description="Polar residues" evidence="1">
    <location>
        <begin position="151"/>
        <end position="178"/>
    </location>
</feature>
<gene>
    <name evidence="3" type="ORF">PCOS0759_LOCUS9680</name>
</gene>
<feature type="region of interest" description="Disordered" evidence="1">
    <location>
        <begin position="549"/>
        <end position="601"/>
    </location>
</feature>
<dbReference type="InterPro" id="IPR039273">
    <property type="entry name" value="TEPSIN"/>
</dbReference>
<feature type="region of interest" description="Disordered" evidence="1">
    <location>
        <begin position="675"/>
        <end position="698"/>
    </location>
</feature>
<proteinExistence type="predicted"/>
<feature type="region of interest" description="Disordered" evidence="1">
    <location>
        <begin position="453"/>
        <end position="482"/>
    </location>
</feature>
<dbReference type="Pfam" id="PF01417">
    <property type="entry name" value="ENTH"/>
    <property type="match status" value="1"/>
</dbReference>
<dbReference type="Gene3D" id="1.25.40.90">
    <property type="match status" value="1"/>
</dbReference>
<feature type="region of interest" description="Disordered" evidence="1">
    <location>
        <begin position="253"/>
        <end position="309"/>
    </location>
</feature>
<dbReference type="PANTHER" id="PTHR21514:SF0">
    <property type="entry name" value="AP-4 COMPLEX ACCESSORY SUBUNIT TEPSIN"/>
    <property type="match status" value="1"/>
</dbReference>
<feature type="region of interest" description="Disordered" evidence="1">
    <location>
        <begin position="418"/>
        <end position="441"/>
    </location>
</feature>
<dbReference type="SUPFAM" id="SSF48464">
    <property type="entry name" value="ENTH/VHS domain"/>
    <property type="match status" value="1"/>
</dbReference>
<dbReference type="PANTHER" id="PTHR21514">
    <property type="entry name" value="AP-4 COMPLEX ACCESSORY SUBUNIT TEPSIN"/>
    <property type="match status" value="1"/>
</dbReference>
<feature type="domain" description="ENTH" evidence="2">
    <location>
        <begin position="1"/>
        <end position="100"/>
    </location>
</feature>
<evidence type="ECO:0000256" key="1">
    <source>
        <dbReference type="SAM" id="MobiDB-lite"/>
    </source>
</evidence>
<feature type="region of interest" description="Disordered" evidence="1">
    <location>
        <begin position="491"/>
        <end position="510"/>
    </location>
</feature>
<feature type="region of interest" description="Disordered" evidence="1">
    <location>
        <begin position="631"/>
        <end position="655"/>
    </location>
</feature>